<reference evidence="1 2" key="1">
    <citation type="submission" date="2013-03" db="EMBL/GenBank/DDBJ databases">
        <authorList>
            <person name="Warren W."/>
            <person name="Wilson R.K."/>
        </authorList>
    </citation>
    <scope>NUCLEOTIDE SEQUENCE</scope>
</reference>
<proteinExistence type="predicted"/>
<accession>A0A7N9C8Z9</accession>
<dbReference type="AlphaFoldDB" id="A0A7N9C8Z9"/>
<evidence type="ECO:0000313" key="2">
    <source>
        <dbReference type="Proteomes" id="UP000233100"/>
    </source>
</evidence>
<reference evidence="1" key="3">
    <citation type="submission" date="2025-09" db="UniProtKB">
        <authorList>
            <consortium name="Ensembl"/>
        </authorList>
    </citation>
    <scope>IDENTIFICATION</scope>
</reference>
<name>A0A7N9C8Z9_MACFA</name>
<keyword evidence="2" id="KW-1185">Reference proteome</keyword>
<reference evidence="1" key="2">
    <citation type="submission" date="2025-08" db="UniProtKB">
        <authorList>
            <consortium name="Ensembl"/>
        </authorList>
    </citation>
    <scope>IDENTIFICATION</scope>
</reference>
<sequence>MVSKGEKDAIHLFFNPFILPPYMSVQRGDLKLTLILLVKESLKAI</sequence>
<dbReference type="Ensembl" id="ENSMFAT00000100035.1">
    <property type="protein sequence ID" value="ENSMFAP00000047150.1"/>
    <property type="gene ID" value="ENSMFAG00000057265.1"/>
</dbReference>
<dbReference type="Proteomes" id="UP000233100">
    <property type="component" value="Chromosome 15"/>
</dbReference>
<organism evidence="1 2">
    <name type="scientific">Macaca fascicularis</name>
    <name type="common">Crab-eating macaque</name>
    <name type="synonym">Cynomolgus monkey</name>
    <dbReference type="NCBI Taxonomy" id="9541"/>
    <lineage>
        <taxon>Eukaryota</taxon>
        <taxon>Metazoa</taxon>
        <taxon>Chordata</taxon>
        <taxon>Craniata</taxon>
        <taxon>Vertebrata</taxon>
        <taxon>Euteleostomi</taxon>
        <taxon>Mammalia</taxon>
        <taxon>Eutheria</taxon>
        <taxon>Euarchontoglires</taxon>
        <taxon>Primates</taxon>
        <taxon>Haplorrhini</taxon>
        <taxon>Catarrhini</taxon>
        <taxon>Cercopithecidae</taxon>
        <taxon>Cercopithecinae</taxon>
        <taxon>Macaca</taxon>
    </lineage>
</organism>
<protein>
    <submittedName>
        <fullName evidence="1">Uncharacterized protein</fullName>
    </submittedName>
</protein>
<evidence type="ECO:0000313" key="1">
    <source>
        <dbReference type="Ensembl" id="ENSMFAP00000047150.1"/>
    </source>
</evidence>